<gene>
    <name evidence="1" type="ORF">M9H77_02566</name>
</gene>
<dbReference type="Proteomes" id="UP001060085">
    <property type="component" value="Linkage Group LG01"/>
</dbReference>
<organism evidence="1 2">
    <name type="scientific">Catharanthus roseus</name>
    <name type="common">Madagascar periwinkle</name>
    <name type="synonym">Vinca rosea</name>
    <dbReference type="NCBI Taxonomy" id="4058"/>
    <lineage>
        <taxon>Eukaryota</taxon>
        <taxon>Viridiplantae</taxon>
        <taxon>Streptophyta</taxon>
        <taxon>Embryophyta</taxon>
        <taxon>Tracheophyta</taxon>
        <taxon>Spermatophyta</taxon>
        <taxon>Magnoliopsida</taxon>
        <taxon>eudicotyledons</taxon>
        <taxon>Gunneridae</taxon>
        <taxon>Pentapetalae</taxon>
        <taxon>asterids</taxon>
        <taxon>lamiids</taxon>
        <taxon>Gentianales</taxon>
        <taxon>Apocynaceae</taxon>
        <taxon>Rauvolfioideae</taxon>
        <taxon>Vinceae</taxon>
        <taxon>Catharanthinae</taxon>
        <taxon>Catharanthus</taxon>
    </lineage>
</organism>
<sequence>MGFAFTQEIGVRREKLIMMVCEIEVRWLEDRREGSKALHTAGYIGSIQTDPQTLAQWDLLTLMQQDPLSQTQVPASFDAPGSSSASIMQIRYRPIPTLSVHLSCKSSSLALITVDLRSHQTRMPATCSGESFRQQGRGPFEFLRYSRADDEVLRDGGSGHLEAHRGFYILHRASVE</sequence>
<keyword evidence="2" id="KW-1185">Reference proteome</keyword>
<protein>
    <submittedName>
        <fullName evidence="1">Uncharacterized protein</fullName>
    </submittedName>
</protein>
<comment type="caution">
    <text evidence="1">The sequence shown here is derived from an EMBL/GenBank/DDBJ whole genome shotgun (WGS) entry which is preliminary data.</text>
</comment>
<proteinExistence type="predicted"/>
<dbReference type="EMBL" id="CM044701">
    <property type="protein sequence ID" value="KAI5681339.1"/>
    <property type="molecule type" value="Genomic_DNA"/>
</dbReference>
<evidence type="ECO:0000313" key="1">
    <source>
        <dbReference type="EMBL" id="KAI5681339.1"/>
    </source>
</evidence>
<evidence type="ECO:0000313" key="2">
    <source>
        <dbReference type="Proteomes" id="UP001060085"/>
    </source>
</evidence>
<reference evidence="2" key="1">
    <citation type="journal article" date="2023" name="Nat. Plants">
        <title>Single-cell RNA sequencing provides a high-resolution roadmap for understanding the multicellular compartmentation of specialized metabolism.</title>
        <authorList>
            <person name="Sun S."/>
            <person name="Shen X."/>
            <person name="Li Y."/>
            <person name="Li Y."/>
            <person name="Wang S."/>
            <person name="Li R."/>
            <person name="Zhang H."/>
            <person name="Shen G."/>
            <person name="Guo B."/>
            <person name="Wei J."/>
            <person name="Xu J."/>
            <person name="St-Pierre B."/>
            <person name="Chen S."/>
            <person name="Sun C."/>
        </authorList>
    </citation>
    <scope>NUCLEOTIDE SEQUENCE [LARGE SCALE GENOMIC DNA]</scope>
</reference>
<name>A0ACC0C8X1_CATRO</name>
<accession>A0ACC0C8X1</accession>